<evidence type="ECO:0000313" key="13">
    <source>
        <dbReference type="EMBL" id="SFI68394.1"/>
    </source>
</evidence>
<dbReference type="Gene3D" id="2.30.30.60">
    <property type="match status" value="1"/>
</dbReference>
<gene>
    <name evidence="13" type="ORF">SAMN04487991_0596</name>
</gene>
<organism evidence="13 14">
    <name type="scientific">Celeribacter neptunius</name>
    <dbReference type="NCBI Taxonomy" id="588602"/>
    <lineage>
        <taxon>Bacteria</taxon>
        <taxon>Pseudomonadati</taxon>
        <taxon>Pseudomonadota</taxon>
        <taxon>Alphaproteobacteria</taxon>
        <taxon>Rhodobacterales</taxon>
        <taxon>Roseobacteraceae</taxon>
        <taxon>Celeribacter</taxon>
    </lineage>
</organism>
<feature type="domain" description="Mechanosensitive ion channel MscS C-terminal" evidence="12">
    <location>
        <begin position="681"/>
        <end position="763"/>
    </location>
</feature>
<dbReference type="InterPro" id="IPR010920">
    <property type="entry name" value="LSM_dom_sf"/>
</dbReference>
<feature type="domain" description="DUF3772" evidence="11">
    <location>
        <begin position="128"/>
        <end position="175"/>
    </location>
</feature>
<evidence type="ECO:0000259" key="12">
    <source>
        <dbReference type="Pfam" id="PF21082"/>
    </source>
</evidence>
<feature type="transmembrane region" description="Helical" evidence="8">
    <location>
        <begin position="409"/>
        <end position="426"/>
    </location>
</feature>
<feature type="transmembrane region" description="Helical" evidence="8">
    <location>
        <begin position="432"/>
        <end position="449"/>
    </location>
</feature>
<feature type="chain" id="PRO_5011784833" evidence="9">
    <location>
        <begin position="29"/>
        <end position="823"/>
    </location>
</feature>
<dbReference type="SUPFAM" id="SSF82861">
    <property type="entry name" value="Mechanosensitive channel protein MscS (YggB), transmembrane region"/>
    <property type="match status" value="1"/>
</dbReference>
<dbReference type="Gene3D" id="1.10.287.1260">
    <property type="match status" value="1"/>
</dbReference>
<feature type="transmembrane region" description="Helical" evidence="8">
    <location>
        <begin position="587"/>
        <end position="607"/>
    </location>
</feature>
<dbReference type="InterPro" id="IPR006685">
    <property type="entry name" value="MscS_channel_2nd"/>
</dbReference>
<evidence type="ECO:0000256" key="9">
    <source>
        <dbReference type="SAM" id="SignalP"/>
    </source>
</evidence>
<dbReference type="SUPFAM" id="SSF82689">
    <property type="entry name" value="Mechanosensitive channel protein MscS (YggB), C-terminal domain"/>
    <property type="match status" value="1"/>
</dbReference>
<feature type="signal peptide" evidence="9">
    <location>
        <begin position="1"/>
        <end position="28"/>
    </location>
</feature>
<feature type="transmembrane region" description="Helical" evidence="8">
    <location>
        <begin position="240"/>
        <end position="264"/>
    </location>
</feature>
<feature type="transmembrane region" description="Helical" evidence="8">
    <location>
        <begin position="470"/>
        <end position="494"/>
    </location>
</feature>
<comment type="subcellular location">
    <subcellularLocation>
        <location evidence="1">Cell membrane</location>
        <topology evidence="1">Multi-pass membrane protein</topology>
    </subcellularLocation>
</comment>
<dbReference type="PANTHER" id="PTHR30347:SF1">
    <property type="entry name" value="MECHANOSENSITIVE CHANNEL MSCK"/>
    <property type="match status" value="1"/>
</dbReference>
<dbReference type="InterPro" id="IPR052702">
    <property type="entry name" value="MscS-like_channel"/>
</dbReference>
<keyword evidence="14" id="KW-1185">Reference proteome</keyword>
<keyword evidence="9" id="KW-0732">Signal</keyword>
<dbReference type="Proteomes" id="UP000199630">
    <property type="component" value="Unassembled WGS sequence"/>
</dbReference>
<dbReference type="OrthoDB" id="9799209at2"/>
<dbReference type="STRING" id="588602.SAMN04487991_0596"/>
<dbReference type="Pfam" id="PF12607">
    <property type="entry name" value="DUF3772"/>
    <property type="match status" value="1"/>
</dbReference>
<protein>
    <submittedName>
        <fullName evidence="13">Small-conductance mechanosensitive channel</fullName>
    </submittedName>
</protein>
<feature type="transmembrane region" description="Helical" evidence="8">
    <location>
        <begin position="352"/>
        <end position="373"/>
    </location>
</feature>
<dbReference type="InterPro" id="IPR011066">
    <property type="entry name" value="MscS_channel_C_sf"/>
</dbReference>
<keyword evidence="4 8" id="KW-0812">Transmembrane</keyword>
<evidence type="ECO:0000256" key="7">
    <source>
        <dbReference type="SAM" id="MobiDB-lite"/>
    </source>
</evidence>
<dbReference type="Pfam" id="PF00924">
    <property type="entry name" value="MS_channel_2nd"/>
    <property type="match status" value="1"/>
</dbReference>
<feature type="transmembrane region" description="Helical" evidence="8">
    <location>
        <begin position="202"/>
        <end position="219"/>
    </location>
</feature>
<evidence type="ECO:0000256" key="8">
    <source>
        <dbReference type="SAM" id="Phobius"/>
    </source>
</evidence>
<dbReference type="InterPro" id="IPR049278">
    <property type="entry name" value="MS_channel_C"/>
</dbReference>
<dbReference type="RefSeq" id="WP_090057008.1">
    <property type="nucleotide sequence ID" value="NZ_FORH01000001.1"/>
</dbReference>
<reference evidence="14" key="1">
    <citation type="submission" date="2016-10" db="EMBL/GenBank/DDBJ databases">
        <authorList>
            <person name="Varghese N."/>
            <person name="Submissions S."/>
        </authorList>
    </citation>
    <scope>NUCLEOTIDE SEQUENCE [LARGE SCALE GENOMIC DNA]</scope>
    <source>
        <strain evidence="14">DSM 26471</strain>
    </source>
</reference>
<dbReference type="GO" id="GO:0008381">
    <property type="term" value="F:mechanosensitive monoatomic ion channel activity"/>
    <property type="evidence" value="ECO:0007669"/>
    <property type="project" value="UniProtKB-ARBA"/>
</dbReference>
<keyword evidence="3" id="KW-1003">Cell membrane</keyword>
<dbReference type="Pfam" id="PF21082">
    <property type="entry name" value="MS_channel_3rd"/>
    <property type="match status" value="1"/>
</dbReference>
<dbReference type="InterPro" id="IPR006686">
    <property type="entry name" value="MscS_channel_CS"/>
</dbReference>
<evidence type="ECO:0000259" key="11">
    <source>
        <dbReference type="Pfam" id="PF12607"/>
    </source>
</evidence>
<dbReference type="PROSITE" id="PS01246">
    <property type="entry name" value="UPF0003"/>
    <property type="match status" value="1"/>
</dbReference>
<evidence type="ECO:0000259" key="10">
    <source>
        <dbReference type="Pfam" id="PF00924"/>
    </source>
</evidence>
<evidence type="ECO:0000256" key="1">
    <source>
        <dbReference type="ARBA" id="ARBA00004651"/>
    </source>
</evidence>
<accession>A0A1I3K7M5</accession>
<feature type="transmembrane region" description="Helical" evidence="8">
    <location>
        <begin position="284"/>
        <end position="304"/>
    </location>
</feature>
<dbReference type="PANTHER" id="PTHR30347">
    <property type="entry name" value="POTASSIUM CHANNEL RELATED"/>
    <property type="match status" value="1"/>
</dbReference>
<feature type="transmembrane region" description="Helical" evidence="8">
    <location>
        <begin position="325"/>
        <end position="346"/>
    </location>
</feature>
<dbReference type="SUPFAM" id="SSF50182">
    <property type="entry name" value="Sm-like ribonucleoproteins"/>
    <property type="match status" value="1"/>
</dbReference>
<evidence type="ECO:0000313" key="14">
    <source>
        <dbReference type="Proteomes" id="UP000199630"/>
    </source>
</evidence>
<dbReference type="EMBL" id="FORH01000001">
    <property type="protein sequence ID" value="SFI68394.1"/>
    <property type="molecule type" value="Genomic_DNA"/>
</dbReference>
<evidence type="ECO:0000256" key="3">
    <source>
        <dbReference type="ARBA" id="ARBA00022475"/>
    </source>
</evidence>
<evidence type="ECO:0000256" key="2">
    <source>
        <dbReference type="ARBA" id="ARBA00008017"/>
    </source>
</evidence>
<feature type="region of interest" description="Disordered" evidence="7">
    <location>
        <begin position="776"/>
        <end position="823"/>
    </location>
</feature>
<dbReference type="InterPro" id="IPR023408">
    <property type="entry name" value="MscS_beta-dom_sf"/>
</dbReference>
<feature type="transmembrane region" description="Helical" evidence="8">
    <location>
        <begin position="560"/>
        <end position="581"/>
    </location>
</feature>
<name>A0A1I3K7M5_9RHOB</name>
<comment type="similarity">
    <text evidence="2">Belongs to the MscS (TC 1.A.23) family.</text>
</comment>
<evidence type="ECO:0000256" key="6">
    <source>
        <dbReference type="ARBA" id="ARBA00023136"/>
    </source>
</evidence>
<keyword evidence="6 8" id="KW-0472">Membrane</keyword>
<sequence length="823" mass="88011">MITQIFRRPFWTRLFLIVLLALPMAAQAQDVATPDYKEWQALASRAEDQLSSLGASNADLENLRETLTVWRQGFLSAEDTNATRIETLKAQIEALGPAPAEGESESAEIAKRRKELTSQLETAQAPVKAAEEAYTRANGLISEIDQILTDRQAEALMQLGPSPLNPTLWPEAVRAITGTGFQAWSSIRDNAASNTTQATLKANAATLLFYLLIALVLVARGRHWSERITRFVRERVAGEAGRGVSGFLASLSQIVVPVAGLYAITEAAQVSTLLGPRGEVIFAALPKIGLAYFVSRWIVGRLLYPTGRGEALFDLSASRRVEATGMATLAGVMFTFNAVLGSLAGIDGYSDATLAVLRFPLVAITAVALFRLAQILGACVARPTNGDDEAAGLRDQGFTALIVRSVSRIVLITSVVALLLGAVGYMSAAQSIAFPLVLSLALLGLLAVLSRLAHDLYALITRKGEEEREALIPVLLSFALVIASLPFFALIWGMRPDQIWELYARMREGVSLGGVQISVTDLLTLVVVFAIGMAATRLLKSALATAILPKTSLDKGGQNALVAGAGYIGIFISAIVAVTAAGIDLSALAIVAGALSVGIGFGLQNIVQNFVSGIILLIERPISEGDWIDVGNGQMGFVRDISVRSTRVETFDRTDLIVPNADLISNQVTNYTRGNLIGRVIVPVGVAYGTDTRKVEAILREIAEAQPMVTLNPAPQVYFLNFGADALEFEIRAILRDVNYILAVKNDINHAIAKRFGEEGIEIPFAQRDIWLRNPEALQPSSTATPTPQPATEATPPGLLAAEDFGSAQSQSDTDPDAEGESA</sequence>
<feature type="compositionally biased region" description="Low complexity" evidence="7">
    <location>
        <begin position="779"/>
        <end position="797"/>
    </location>
</feature>
<feature type="compositionally biased region" description="Acidic residues" evidence="7">
    <location>
        <begin position="814"/>
        <end position="823"/>
    </location>
</feature>
<evidence type="ECO:0000256" key="5">
    <source>
        <dbReference type="ARBA" id="ARBA00022989"/>
    </source>
</evidence>
<dbReference type="InterPro" id="IPR011014">
    <property type="entry name" value="MscS_channel_TM-2"/>
</dbReference>
<dbReference type="Gene3D" id="3.30.70.100">
    <property type="match status" value="1"/>
</dbReference>
<dbReference type="GO" id="GO:0005886">
    <property type="term" value="C:plasma membrane"/>
    <property type="evidence" value="ECO:0007669"/>
    <property type="project" value="UniProtKB-SubCell"/>
</dbReference>
<feature type="domain" description="Mechanosensitive ion channel MscS" evidence="10">
    <location>
        <begin position="605"/>
        <end position="673"/>
    </location>
</feature>
<keyword evidence="5 8" id="KW-1133">Transmembrane helix</keyword>
<proteinExistence type="inferred from homology"/>
<feature type="transmembrane region" description="Helical" evidence="8">
    <location>
        <begin position="514"/>
        <end position="539"/>
    </location>
</feature>
<dbReference type="AlphaFoldDB" id="A0A1I3K7M5"/>
<evidence type="ECO:0000256" key="4">
    <source>
        <dbReference type="ARBA" id="ARBA00022692"/>
    </source>
</evidence>
<dbReference type="InterPro" id="IPR022249">
    <property type="entry name" value="DUF3772"/>
</dbReference>